<proteinExistence type="predicted"/>
<dbReference type="Proteomes" id="UP000310168">
    <property type="component" value="Unassembled WGS sequence"/>
</dbReference>
<accession>A0ABY2TNY5</accession>
<dbReference type="EMBL" id="SJDU01000305">
    <property type="protein sequence ID" value="TKZ31559.1"/>
    <property type="molecule type" value="Genomic_DNA"/>
</dbReference>
<evidence type="ECO:0008006" key="3">
    <source>
        <dbReference type="Google" id="ProtNLM"/>
    </source>
</evidence>
<sequence length="353" mass="41034">MIKFIFFIFNIILFCGTNLYSIAITVLPFTSANIEWIEEYMVDDGIPRTLEYSLVNTHLFEVSDYDLLISYFASYEIVAPYKTLQTNFQMASRFIKETFNSDYLISGEVLNFTLRRGGKDTANVEFKVNIIDINTLSFLKTFTNSASYVLPDNSPVYKSEDALFYESALGRASILASDKIVNDIVKFFNIETLSGIITRVEENKIFINLGEKDNVKIGDKFDIYKLERVLELPNGNTYTNNINTNIAGTNSYTNTNVHTNSLNQTFINRSNIPKTYFNTNNNTIEEYRHIRSNEKGDVWYTSEMLYRYRFYNNKEDFIASAEVIELYENYAILENKSDKEMELMMRVRINKNK</sequence>
<dbReference type="InterPro" id="IPR038165">
    <property type="entry name" value="FlgT_C_sf"/>
</dbReference>
<comment type="caution">
    <text evidence="1">The sequence shown here is derived from an EMBL/GenBank/DDBJ whole genome shotgun (WGS) entry which is preliminary data.</text>
</comment>
<protein>
    <recommendedName>
        <fullName evidence="3">Lipoprotein</fullName>
    </recommendedName>
</protein>
<name>A0ABY2TNY5_9SPIR</name>
<dbReference type="RefSeq" id="WP_137998962.1">
    <property type="nucleotide sequence ID" value="NZ_SJDU01000305.1"/>
</dbReference>
<keyword evidence="2" id="KW-1185">Reference proteome</keyword>
<gene>
    <name evidence="1" type="ORF">EZH24_09765</name>
</gene>
<evidence type="ECO:0000313" key="2">
    <source>
        <dbReference type="Proteomes" id="UP000310168"/>
    </source>
</evidence>
<reference evidence="1 2" key="1">
    <citation type="journal article" date="2019" name="Anaerobe">
        <title>Brachyspira catarrhinii sp. nov., an anaerobic intestinal spirochaete isolated from vervet monkeys may have been misidentified as Brachyspira aalborgi in previous studies.</title>
        <authorList>
            <person name="Phillips N.D."/>
            <person name="La T."/>
            <person name="Hampson D.J."/>
        </authorList>
    </citation>
    <scope>NUCLEOTIDE SEQUENCE [LARGE SCALE GENOMIC DNA]</scope>
    <source>
        <strain evidence="1 2">Z12</strain>
    </source>
</reference>
<dbReference type="Gene3D" id="2.40.10.410">
    <property type="entry name" value="FlgT, C-terminal domain"/>
    <property type="match status" value="1"/>
</dbReference>
<evidence type="ECO:0000313" key="1">
    <source>
        <dbReference type="EMBL" id="TKZ31559.1"/>
    </source>
</evidence>
<organism evidence="1 2">
    <name type="scientific">Brachyspira catarrhinii</name>
    <dbReference type="NCBI Taxonomy" id="2528966"/>
    <lineage>
        <taxon>Bacteria</taxon>
        <taxon>Pseudomonadati</taxon>
        <taxon>Spirochaetota</taxon>
        <taxon>Spirochaetia</taxon>
        <taxon>Brachyspirales</taxon>
        <taxon>Brachyspiraceae</taxon>
        <taxon>Brachyspira</taxon>
    </lineage>
</organism>